<dbReference type="InterPro" id="IPR013087">
    <property type="entry name" value="Znf_C2H2_type"/>
</dbReference>
<dbReference type="InterPro" id="IPR039258">
    <property type="entry name" value="ZNF511"/>
</dbReference>
<name>A0A517LPK7_9PEZI</name>
<sequence length="288" mass="32197">MSKRARSQSVSSSPDVDMDSDNSSEALTPSASTPSACTDPDHPVKYAHYDGPASVQATVIRCALPPHKPIKFLRYDAYEIHYQKFHSNRCLDCNRNFPSEHYLSLHIADNHNPLHDILRERGDATYSCFAEGCDYKFKNQHKRRMHAIDKHGFPKFFDFFIVNTGIDKRTSMLRPKPHGRKKPRATNQSEASASMEVEKGEVLSHQGSFSADTASPEVEKEQLSSHQGSVCSGKDDDMEDISSHQGSVSADKNNDMEDISSLTAKMSALNFVPRGVRFGKSQRGGFKR</sequence>
<feature type="region of interest" description="Disordered" evidence="1">
    <location>
        <begin position="170"/>
        <end position="256"/>
    </location>
</feature>
<feature type="domain" description="C2H2-type" evidence="2">
    <location>
        <begin position="90"/>
        <end position="111"/>
    </location>
</feature>
<feature type="region of interest" description="Disordered" evidence="1">
    <location>
        <begin position="1"/>
        <end position="43"/>
    </location>
</feature>
<evidence type="ECO:0000313" key="4">
    <source>
        <dbReference type="Proteomes" id="UP000316270"/>
    </source>
</evidence>
<keyword evidence="4" id="KW-1185">Reference proteome</keyword>
<dbReference type="AlphaFoldDB" id="A0A517LPK7"/>
<protein>
    <recommendedName>
        <fullName evidence="2">C2H2-type domain-containing protein</fullName>
    </recommendedName>
</protein>
<accession>A0A517LPK7</accession>
<evidence type="ECO:0000259" key="2">
    <source>
        <dbReference type="PROSITE" id="PS00028"/>
    </source>
</evidence>
<feature type="compositionally biased region" description="Polar residues" evidence="1">
    <location>
        <begin position="25"/>
        <end position="36"/>
    </location>
</feature>
<evidence type="ECO:0000313" key="3">
    <source>
        <dbReference type="EMBL" id="QDS77581.1"/>
    </source>
</evidence>
<dbReference type="PANTHER" id="PTHR21354">
    <property type="entry name" value="ZINC FINGER PROTEIN 511"/>
    <property type="match status" value="1"/>
</dbReference>
<dbReference type="OrthoDB" id="18440at2759"/>
<evidence type="ECO:0000256" key="1">
    <source>
        <dbReference type="SAM" id="MobiDB-lite"/>
    </source>
</evidence>
<dbReference type="PANTHER" id="PTHR21354:SF0">
    <property type="entry name" value="ZINC FINGER PROTEIN 511"/>
    <property type="match status" value="1"/>
</dbReference>
<dbReference type="Proteomes" id="UP000316270">
    <property type="component" value="Chromosome 18"/>
</dbReference>
<organism evidence="3 4">
    <name type="scientific">Venturia effusa</name>
    <dbReference type="NCBI Taxonomy" id="50376"/>
    <lineage>
        <taxon>Eukaryota</taxon>
        <taxon>Fungi</taxon>
        <taxon>Dikarya</taxon>
        <taxon>Ascomycota</taxon>
        <taxon>Pezizomycotina</taxon>
        <taxon>Dothideomycetes</taxon>
        <taxon>Pleosporomycetidae</taxon>
        <taxon>Venturiales</taxon>
        <taxon>Venturiaceae</taxon>
        <taxon>Venturia</taxon>
    </lineage>
</organism>
<dbReference type="PROSITE" id="PS00028">
    <property type="entry name" value="ZINC_FINGER_C2H2_1"/>
    <property type="match status" value="1"/>
</dbReference>
<dbReference type="SMART" id="SM00355">
    <property type="entry name" value="ZnF_C2H2"/>
    <property type="match status" value="2"/>
</dbReference>
<gene>
    <name evidence="3" type="ORF">FKW77_001613</name>
</gene>
<dbReference type="EMBL" id="CP042202">
    <property type="protein sequence ID" value="QDS77581.1"/>
    <property type="molecule type" value="Genomic_DNA"/>
</dbReference>
<feature type="compositionally biased region" description="Basic residues" evidence="1">
    <location>
        <begin position="175"/>
        <end position="184"/>
    </location>
</feature>
<reference evidence="3 4" key="1">
    <citation type="submission" date="2019-07" db="EMBL/GenBank/DDBJ databases">
        <title>Finished genome of Venturia effusa.</title>
        <authorList>
            <person name="Young C.A."/>
            <person name="Cox M.P."/>
            <person name="Ganley A.R.D."/>
            <person name="David W.J."/>
        </authorList>
    </citation>
    <scope>NUCLEOTIDE SEQUENCE [LARGE SCALE GENOMIC DNA]</scope>
    <source>
        <strain evidence="4">albino</strain>
    </source>
</reference>
<proteinExistence type="predicted"/>